<comment type="similarity">
    <text evidence="1">Belongs to the glycosyltransferase 2 family.</text>
</comment>
<organism evidence="5 6">
    <name type="scientific">Microbacterium foliorum</name>
    <dbReference type="NCBI Taxonomy" id="104336"/>
    <lineage>
        <taxon>Bacteria</taxon>
        <taxon>Bacillati</taxon>
        <taxon>Actinomycetota</taxon>
        <taxon>Actinomycetes</taxon>
        <taxon>Micrococcales</taxon>
        <taxon>Microbacteriaceae</taxon>
        <taxon>Microbacterium</taxon>
    </lineage>
</organism>
<evidence type="ECO:0000256" key="3">
    <source>
        <dbReference type="ARBA" id="ARBA00022679"/>
    </source>
</evidence>
<accession>A0A0F0KCJ1</accession>
<dbReference type="EC" id="2.4.-.-" evidence="5"/>
<dbReference type="GeneID" id="94443941"/>
<comment type="caution">
    <text evidence="5">The sequence shown here is derived from an EMBL/GenBank/DDBJ whole genome shotgun (WGS) entry which is preliminary data.</text>
</comment>
<dbReference type="Gene3D" id="3.90.550.10">
    <property type="entry name" value="Spore Coat Polysaccharide Biosynthesis Protein SpsA, Chain A"/>
    <property type="match status" value="1"/>
</dbReference>
<dbReference type="RefSeq" id="WP_208856529.1">
    <property type="nucleotide sequence ID" value="NZ_CP031425.1"/>
</dbReference>
<dbReference type="PANTHER" id="PTHR43685">
    <property type="entry name" value="GLYCOSYLTRANSFERASE"/>
    <property type="match status" value="1"/>
</dbReference>
<name>A0A0F0KCJ1_9MICO</name>
<protein>
    <submittedName>
        <fullName evidence="5">Putative glycosyltransferase EpsE</fullName>
        <ecNumber evidence="5">2.4.-.-</ecNumber>
    </submittedName>
</protein>
<dbReference type="PANTHER" id="PTHR43685:SF5">
    <property type="entry name" value="GLYCOSYLTRANSFERASE EPSE-RELATED"/>
    <property type="match status" value="1"/>
</dbReference>
<feature type="domain" description="Glycosyltransferase 2-like" evidence="4">
    <location>
        <begin position="9"/>
        <end position="130"/>
    </location>
</feature>
<dbReference type="SUPFAM" id="SSF53448">
    <property type="entry name" value="Nucleotide-diphospho-sugar transferases"/>
    <property type="match status" value="1"/>
</dbReference>
<sequence length="298" mass="33107">MSAGITIDILLPFYSPIDRAWPAIESVLAQTHQNWRLVVVDDAYPEQGMRERLVALGDPRIEYVRNPENLGLARNFSRCLELVRADHFAMLGDDDLLHPTYVESIAAQLDAHPQVDIVQPGVRVIDAEGNQVLPLGDRIKAVLRPRGGRSGTVLTGESMAESLMRADWAYFPSLVWRTTTARGLGFRDEYAVALDYGLLLDIALSGGSILVYDDVVFDYRRHRASVSSVTATSGVRFEQEREFSLAFADAMSSRGWSRAARIGRRRIISRLHAAVETLGALVAGDVRRSRALLRFVVS</sequence>
<dbReference type="InterPro" id="IPR001173">
    <property type="entry name" value="Glyco_trans_2-like"/>
</dbReference>
<dbReference type="PATRIC" id="fig|104336.4.peg.3277"/>
<keyword evidence="3 5" id="KW-0808">Transferase</keyword>
<evidence type="ECO:0000256" key="2">
    <source>
        <dbReference type="ARBA" id="ARBA00022676"/>
    </source>
</evidence>
<dbReference type="Proteomes" id="UP000033572">
    <property type="component" value="Unassembled WGS sequence"/>
</dbReference>
<dbReference type="Pfam" id="PF00535">
    <property type="entry name" value="Glycos_transf_2"/>
    <property type="match status" value="1"/>
</dbReference>
<gene>
    <name evidence="5" type="primary">epsE</name>
    <name evidence="5" type="ORF">RN50_03236</name>
</gene>
<dbReference type="EMBL" id="JYIU01000046">
    <property type="protein sequence ID" value="KJL18129.1"/>
    <property type="molecule type" value="Genomic_DNA"/>
</dbReference>
<evidence type="ECO:0000313" key="6">
    <source>
        <dbReference type="Proteomes" id="UP000033572"/>
    </source>
</evidence>
<keyword evidence="2 5" id="KW-0328">Glycosyltransferase</keyword>
<dbReference type="AlphaFoldDB" id="A0A0F0KCJ1"/>
<keyword evidence="6" id="KW-1185">Reference proteome</keyword>
<dbReference type="InterPro" id="IPR029044">
    <property type="entry name" value="Nucleotide-diphossugar_trans"/>
</dbReference>
<evidence type="ECO:0000313" key="5">
    <source>
        <dbReference type="EMBL" id="KJL18129.1"/>
    </source>
</evidence>
<dbReference type="InterPro" id="IPR050834">
    <property type="entry name" value="Glycosyltransf_2"/>
</dbReference>
<evidence type="ECO:0000259" key="4">
    <source>
        <dbReference type="Pfam" id="PF00535"/>
    </source>
</evidence>
<evidence type="ECO:0000256" key="1">
    <source>
        <dbReference type="ARBA" id="ARBA00006739"/>
    </source>
</evidence>
<proteinExistence type="inferred from homology"/>
<dbReference type="GO" id="GO:0016757">
    <property type="term" value="F:glycosyltransferase activity"/>
    <property type="evidence" value="ECO:0007669"/>
    <property type="project" value="UniProtKB-KW"/>
</dbReference>
<reference evidence="5 6" key="1">
    <citation type="submission" date="2015-02" db="EMBL/GenBank/DDBJ databases">
        <title>Draft genome sequences of ten Microbacterium spp. with emphasis on heavy metal contaminated environments.</title>
        <authorList>
            <person name="Corretto E."/>
        </authorList>
    </citation>
    <scope>NUCLEOTIDE SEQUENCE [LARGE SCALE GENOMIC DNA]</scope>
    <source>
        <strain evidence="5 6">DSM 12966</strain>
    </source>
</reference>